<keyword evidence="2" id="KW-0479">Metal-binding</keyword>
<dbReference type="SUPFAM" id="SSF50249">
    <property type="entry name" value="Nucleic acid-binding proteins"/>
    <property type="match status" value="2"/>
</dbReference>
<evidence type="ECO:0000259" key="6">
    <source>
        <dbReference type="Pfam" id="PF08646"/>
    </source>
</evidence>
<dbReference type="Pfam" id="PF08646">
    <property type="entry name" value="Rep_fac-A_C"/>
    <property type="match status" value="2"/>
</dbReference>
<gene>
    <name evidence="7" type="ORF">BS78_K240300</name>
</gene>
<name>A0A9W7XAM5_9POAL</name>
<dbReference type="CDD" id="cd04476">
    <property type="entry name" value="RPA1_DBD_C"/>
    <property type="match status" value="1"/>
</dbReference>
<evidence type="ECO:0000256" key="4">
    <source>
        <dbReference type="ARBA" id="ARBA00022833"/>
    </source>
</evidence>
<sequence>MPEFITVKASISSVKIQHFRYAACPLVVNGKPCNVKATSNGDGTWRCKRCGLSFGSCNNGITVKASISSVKTQHLCYAFCPLVVNGKPCNAKATSNGDGTWRCKRCGLSFGSCNNGYSVRIQIQDHTGTAFATAYEEAADEIFGCTAKDLYTMKYKDQDYAQLNDIRHSVACKQYVFQLMKVEANPFSEGWPVECIVLKAEEVDPSAESRRLLGAIDMDLLEGLGPCFELGNSMPTWCSSPSDLKGPSTMQSSNISYAICPARSARERCLPVSSNQMGTPQSLPDPHSQRSVFAGVLITVVRRPALWTLVDTDHPHLQTSPWAVSTMLVAPWVGCMVLCLPRLRLDARRKRGMQTSPHGAEESRGEP</sequence>
<comment type="caution">
    <text evidence="7">The sequence shown here is derived from an EMBL/GenBank/DDBJ whole genome shotgun (WGS) entry which is preliminary data.</text>
</comment>
<keyword evidence="3" id="KW-0863">Zinc-finger</keyword>
<dbReference type="Gene3D" id="2.20.25.10">
    <property type="match status" value="1"/>
</dbReference>
<keyword evidence="5" id="KW-0238">DNA-binding</keyword>
<evidence type="ECO:0000256" key="3">
    <source>
        <dbReference type="ARBA" id="ARBA00022771"/>
    </source>
</evidence>
<dbReference type="InterPro" id="IPR047192">
    <property type="entry name" value="Euk_RPA1_DBD_C"/>
</dbReference>
<feature type="domain" description="Replication factor A C-terminal" evidence="6">
    <location>
        <begin position="61"/>
        <end position="212"/>
    </location>
</feature>
<dbReference type="GO" id="GO:0003677">
    <property type="term" value="F:DNA binding"/>
    <property type="evidence" value="ECO:0007669"/>
    <property type="project" value="UniProtKB-KW"/>
</dbReference>
<dbReference type="GO" id="GO:0008270">
    <property type="term" value="F:zinc ion binding"/>
    <property type="evidence" value="ECO:0007669"/>
    <property type="project" value="UniProtKB-KW"/>
</dbReference>
<dbReference type="EMBL" id="MU629719">
    <property type="protein sequence ID" value="KAJ1255409.1"/>
    <property type="molecule type" value="Genomic_DNA"/>
</dbReference>
<keyword evidence="8" id="KW-1185">Reference proteome</keyword>
<dbReference type="InterPro" id="IPR013955">
    <property type="entry name" value="Rep_factor-A_C"/>
</dbReference>
<accession>A0A9W7XAM5</accession>
<evidence type="ECO:0000256" key="1">
    <source>
        <dbReference type="ARBA" id="ARBA00005690"/>
    </source>
</evidence>
<dbReference type="OrthoDB" id="1701895at2759"/>
<protein>
    <recommendedName>
        <fullName evidence="6">Replication factor A C-terminal domain-containing protein</fullName>
    </recommendedName>
</protein>
<evidence type="ECO:0000256" key="5">
    <source>
        <dbReference type="ARBA" id="ARBA00023125"/>
    </source>
</evidence>
<dbReference type="Gene3D" id="2.40.50.140">
    <property type="entry name" value="Nucleic acid-binding proteins"/>
    <property type="match status" value="1"/>
</dbReference>
<evidence type="ECO:0000313" key="7">
    <source>
        <dbReference type="EMBL" id="KAJ1255409.1"/>
    </source>
</evidence>
<evidence type="ECO:0000256" key="2">
    <source>
        <dbReference type="ARBA" id="ARBA00022723"/>
    </source>
</evidence>
<dbReference type="InterPro" id="IPR012340">
    <property type="entry name" value="NA-bd_OB-fold"/>
</dbReference>
<evidence type="ECO:0000313" key="8">
    <source>
        <dbReference type="Proteomes" id="UP001164776"/>
    </source>
</evidence>
<dbReference type="Proteomes" id="UP001164776">
    <property type="component" value="Unassembled WGS sequence"/>
</dbReference>
<feature type="domain" description="Replication factor A C-terminal" evidence="6">
    <location>
        <begin position="4"/>
        <end position="57"/>
    </location>
</feature>
<dbReference type="AlphaFoldDB" id="A0A9W7XAM5"/>
<organism evidence="7 8">
    <name type="scientific">Paspalum vaginatum</name>
    <name type="common">seashore paspalum</name>
    <dbReference type="NCBI Taxonomy" id="158149"/>
    <lineage>
        <taxon>Eukaryota</taxon>
        <taxon>Viridiplantae</taxon>
        <taxon>Streptophyta</taxon>
        <taxon>Embryophyta</taxon>
        <taxon>Tracheophyta</taxon>
        <taxon>Spermatophyta</taxon>
        <taxon>Magnoliopsida</taxon>
        <taxon>Liliopsida</taxon>
        <taxon>Poales</taxon>
        <taxon>Poaceae</taxon>
        <taxon>PACMAD clade</taxon>
        <taxon>Panicoideae</taxon>
        <taxon>Andropogonodae</taxon>
        <taxon>Paspaleae</taxon>
        <taxon>Paspalinae</taxon>
        <taxon>Paspalum</taxon>
    </lineage>
</organism>
<keyword evidence="4" id="KW-0862">Zinc</keyword>
<comment type="similarity">
    <text evidence="1">Belongs to the replication factor A protein 1 family.</text>
</comment>
<reference evidence="7 8" key="1">
    <citation type="submission" date="2022-10" db="EMBL/GenBank/DDBJ databases">
        <title>WGS assembly of Paspalum vaginatum 540-79.</title>
        <authorList>
            <person name="Sun G."/>
            <person name="Wase N."/>
            <person name="Shu S."/>
            <person name="Jenkins J."/>
            <person name="Zhou B."/>
            <person name="Torres-Rodriguez J."/>
            <person name="Chen C."/>
            <person name="Sandor L."/>
            <person name="Plott C."/>
            <person name="Yoshinga Y."/>
            <person name="Daum C."/>
            <person name="Qi P."/>
            <person name="Barry K."/>
            <person name="Lipzen A."/>
            <person name="Berry L."/>
            <person name="Pedersen C."/>
            <person name="Gottilla T."/>
            <person name="Foltz A."/>
            <person name="Yu H."/>
            <person name="O'Malley R."/>
            <person name="Zhang C."/>
            <person name="Devos K."/>
            <person name="Sigmon B."/>
            <person name="Yu B."/>
            <person name="Obata T."/>
            <person name="Schmutz J."/>
            <person name="Schnable J."/>
        </authorList>
    </citation>
    <scope>NUCLEOTIDE SEQUENCE [LARGE SCALE GENOMIC DNA]</scope>
    <source>
        <strain evidence="8">cv. 540-79</strain>
    </source>
</reference>
<proteinExistence type="inferred from homology"/>